<name>A0A1D7TMB0_9BACT</name>
<dbReference type="RefSeq" id="WP_025345610.1">
    <property type="nucleotide sequence ID" value="NZ_CP017111.1"/>
</dbReference>
<dbReference type="Proteomes" id="UP000094609">
    <property type="component" value="Chromosome"/>
</dbReference>
<proteinExistence type="predicted"/>
<accession>A0A1D7TMB0</accession>
<dbReference type="EMBL" id="CP017111">
    <property type="protein sequence ID" value="AOO66034.1"/>
    <property type="molecule type" value="Genomic_DNA"/>
</dbReference>
<feature type="chain" id="PRO_5009099499" evidence="1">
    <location>
        <begin position="20"/>
        <end position="134"/>
    </location>
</feature>
<gene>
    <name evidence="2" type="ORF">SHALO_2273</name>
</gene>
<keyword evidence="1" id="KW-0732">Signal</keyword>
<sequence length="134" mass="14980">MKHYTLLLTSLALCSSLYASETEKVNAIAMLSMENGLSNIQKGFLYNNIELIQSGVDIVQKENAAYHNRDVLKAILPEGKKQMENLALITSKRIDNATDEMKSYLALKQMKKAHSAFSDIVNACTDCHTLVRGW</sequence>
<evidence type="ECO:0000313" key="3">
    <source>
        <dbReference type="Proteomes" id="UP000094609"/>
    </source>
</evidence>
<evidence type="ECO:0000256" key="1">
    <source>
        <dbReference type="SAM" id="SignalP"/>
    </source>
</evidence>
<feature type="signal peptide" evidence="1">
    <location>
        <begin position="1"/>
        <end position="19"/>
    </location>
</feature>
<dbReference type="AlphaFoldDB" id="A0A1D7TMB0"/>
<protein>
    <submittedName>
        <fullName evidence="2">Putative periplasmic cytochrome c</fullName>
    </submittedName>
</protein>
<evidence type="ECO:0000313" key="2">
    <source>
        <dbReference type="EMBL" id="AOO66034.1"/>
    </source>
</evidence>
<keyword evidence="3" id="KW-1185">Reference proteome</keyword>
<organism evidence="2 3">
    <name type="scientific">Sulfurospirillum halorespirans DSM 13726</name>
    <dbReference type="NCBI Taxonomy" id="1193502"/>
    <lineage>
        <taxon>Bacteria</taxon>
        <taxon>Pseudomonadati</taxon>
        <taxon>Campylobacterota</taxon>
        <taxon>Epsilonproteobacteria</taxon>
        <taxon>Campylobacterales</taxon>
        <taxon>Sulfurospirillaceae</taxon>
        <taxon>Sulfurospirillum</taxon>
    </lineage>
</organism>
<dbReference type="KEGG" id="shal:SHALO_2273"/>
<reference evidence="3" key="1">
    <citation type="submission" date="2016-08" db="EMBL/GenBank/DDBJ databases">
        <title>Complete genome sequence of the organohalide-respiring Epsilonproteobacterium Sulfurospirillum halorespirans.</title>
        <authorList>
            <person name="Goris T."/>
            <person name="Zimmermann J."/>
            <person name="Schenz B."/>
            <person name="Lemos M."/>
            <person name="Hackermueller J."/>
            <person name="Diekert G."/>
        </authorList>
    </citation>
    <scope>NUCLEOTIDE SEQUENCE [LARGE SCALE GENOMIC DNA]</scope>
    <source>
        <strain>DSM 13726</strain>
        <strain evidence="3">PCE-M2</strain>
    </source>
</reference>
<dbReference type="PATRIC" id="fig|1193502.14.peg.2302"/>